<dbReference type="OrthoDB" id="6064772at2"/>
<organism evidence="1 2">
    <name type="scientific">Roseateles puraquae</name>
    <dbReference type="NCBI Taxonomy" id="431059"/>
    <lineage>
        <taxon>Bacteria</taxon>
        <taxon>Pseudomonadati</taxon>
        <taxon>Pseudomonadota</taxon>
        <taxon>Betaproteobacteria</taxon>
        <taxon>Burkholderiales</taxon>
        <taxon>Sphaerotilaceae</taxon>
        <taxon>Roseateles</taxon>
    </lineage>
</organism>
<name>A0A254NHT0_9BURK</name>
<evidence type="ECO:0000313" key="2">
    <source>
        <dbReference type="Proteomes" id="UP000197446"/>
    </source>
</evidence>
<evidence type="ECO:0000313" key="1">
    <source>
        <dbReference type="EMBL" id="OWR04768.1"/>
    </source>
</evidence>
<dbReference type="Proteomes" id="UP000197446">
    <property type="component" value="Unassembled WGS sequence"/>
</dbReference>
<keyword evidence="1" id="KW-0503">Monooxygenase</keyword>
<dbReference type="EMBL" id="NISI01000002">
    <property type="protein sequence ID" value="OWR04768.1"/>
    <property type="molecule type" value="Genomic_DNA"/>
</dbReference>
<proteinExistence type="predicted"/>
<accession>A0A254NHT0</accession>
<dbReference type="RefSeq" id="WP_088482901.1">
    <property type="nucleotide sequence ID" value="NZ_NISI01000002.1"/>
</dbReference>
<gene>
    <name evidence="1" type="ORF">CDO81_09335</name>
</gene>
<sequence length="111" mass="12397">MFTATFTFAKGEYDADFHALDARIAAMARAIPGYRGEETWENPATGQISNVYYWDSLEALQQLISHPDHREAKQAQARWLKGYQVVIAQVLRSYGDGGMDHPLAPREPAAA</sequence>
<dbReference type="InterPro" id="IPR011008">
    <property type="entry name" value="Dimeric_a/b-barrel"/>
</dbReference>
<dbReference type="AlphaFoldDB" id="A0A254NHT0"/>
<keyword evidence="2" id="KW-1185">Reference proteome</keyword>
<protein>
    <submittedName>
        <fullName evidence="1">Antibiotic biosynthesis monooxygenase</fullName>
    </submittedName>
</protein>
<dbReference type="GO" id="GO:0004497">
    <property type="term" value="F:monooxygenase activity"/>
    <property type="evidence" value="ECO:0007669"/>
    <property type="project" value="UniProtKB-KW"/>
</dbReference>
<keyword evidence="1" id="KW-0560">Oxidoreductase</keyword>
<dbReference type="SUPFAM" id="SSF54909">
    <property type="entry name" value="Dimeric alpha+beta barrel"/>
    <property type="match status" value="1"/>
</dbReference>
<comment type="caution">
    <text evidence="1">The sequence shown here is derived from an EMBL/GenBank/DDBJ whole genome shotgun (WGS) entry which is preliminary data.</text>
</comment>
<dbReference type="Gene3D" id="3.30.70.100">
    <property type="match status" value="1"/>
</dbReference>
<reference evidence="1 2" key="1">
    <citation type="journal article" date="2007" name="Int. J. Syst. Evol. Microbiol.">
        <title>Description of Pelomonas aquatica sp. nov. and Pelomonas puraquae sp. nov., isolated from industrial and haemodialysis water.</title>
        <authorList>
            <person name="Gomila M."/>
            <person name="Bowien B."/>
            <person name="Falsen E."/>
            <person name="Moore E.R."/>
            <person name="Lalucat J."/>
        </authorList>
    </citation>
    <scope>NUCLEOTIDE SEQUENCE [LARGE SCALE GENOMIC DNA]</scope>
    <source>
        <strain evidence="1 2">CCUG 52769</strain>
    </source>
</reference>